<protein>
    <recommendedName>
        <fullName evidence="8">Protein-serine/threonine kinase</fullName>
        <ecNumber evidence="8">2.7.11.-</ecNumber>
    </recommendedName>
</protein>
<comment type="subcellular location">
    <subcellularLocation>
        <location evidence="8">Mitochondrion matrix</location>
    </subcellularLocation>
</comment>
<evidence type="ECO:0000256" key="2">
    <source>
        <dbReference type="ARBA" id="ARBA00022553"/>
    </source>
</evidence>
<dbReference type="SMART" id="SM00387">
    <property type="entry name" value="HATPase_c"/>
    <property type="match status" value="1"/>
</dbReference>
<dbReference type="InterPro" id="IPR003594">
    <property type="entry name" value="HATPase_dom"/>
</dbReference>
<dbReference type="Pfam" id="PF10436">
    <property type="entry name" value="BCDHK_Adom3"/>
    <property type="match status" value="1"/>
</dbReference>
<keyword evidence="2" id="KW-0597">Phosphoprotein</keyword>
<dbReference type="SUPFAM" id="SSF69012">
    <property type="entry name" value="alpha-ketoacid dehydrogenase kinase, N-terminal domain"/>
    <property type="match status" value="1"/>
</dbReference>
<dbReference type="InterPro" id="IPR036890">
    <property type="entry name" value="HATPase_C_sf"/>
</dbReference>
<dbReference type="Proteomes" id="UP000298390">
    <property type="component" value="Unassembled WGS sequence"/>
</dbReference>
<evidence type="ECO:0000256" key="4">
    <source>
        <dbReference type="ARBA" id="ARBA00022741"/>
    </source>
</evidence>
<sequence length="444" mass="48330">MQRSLRSSTFRFPQAKRSRLCLRTLATLPVGHAETTFTPAELSRLIEEHAKQPPRPLTLSTLLSLADPVTPDSVLKSVGYVLTEIPRRLARRARALEGLPFIVGMNPFVARTLERYRQSFRFLSTHPAVNSLEENKRFTEQLDAVVSSHANDIPTMAKGFQECARYMTPEQISTFLDEAIRSRIAVRLIAEQHIALSRSLEDGEMAADHLGIVHKFCSPQNMVRMCGSWVSDLCEATLGAHPEIVIDGEVDATFAYIPVHLEYILTEILKNSFRATVERHAKQYTSSASIPPVVVTISPPPPSSLPHQRFLSLRIRDQGGGVPPAYLAQIFSYSFTTAGRQAASQGGSWEDAGLGGGPYAAQHVGGSAAIDGSGSMGGGLFTEMTGRGLQMGMGTIAGLGYGLPMSRLYALYFGGSLNFVSLDGWGSDVFLKLRCLDDAGDAEI</sequence>
<evidence type="ECO:0000256" key="6">
    <source>
        <dbReference type="ARBA" id="ARBA00022840"/>
    </source>
</evidence>
<reference evidence="10 11" key="1">
    <citation type="submission" date="2019-01" db="EMBL/GenBank/DDBJ databases">
        <title>Genome sequencing of the rare red list fungi Fomitopsis rosea.</title>
        <authorList>
            <person name="Buettner E."/>
            <person name="Kellner H."/>
        </authorList>
    </citation>
    <scope>NUCLEOTIDE SEQUENCE [LARGE SCALE GENOMIC DNA]</scope>
    <source>
        <strain evidence="10 11">DSM 105464</strain>
    </source>
</reference>
<dbReference type="EMBL" id="SEKV01000282">
    <property type="protein sequence ID" value="TFY59886.1"/>
    <property type="molecule type" value="Genomic_DNA"/>
</dbReference>
<evidence type="ECO:0000259" key="9">
    <source>
        <dbReference type="SMART" id="SM00387"/>
    </source>
</evidence>
<comment type="caution">
    <text evidence="10">The sequence shown here is derived from an EMBL/GenBank/DDBJ whole genome shotgun (WGS) entry which is preliminary data.</text>
</comment>
<dbReference type="GO" id="GO:0010906">
    <property type="term" value="P:regulation of glucose metabolic process"/>
    <property type="evidence" value="ECO:0007669"/>
    <property type="project" value="TreeGrafter"/>
</dbReference>
<evidence type="ECO:0000313" key="10">
    <source>
        <dbReference type="EMBL" id="TFY59886.1"/>
    </source>
</evidence>
<keyword evidence="6 8" id="KW-0067">ATP-binding</keyword>
<dbReference type="AlphaFoldDB" id="A0A4Y9YBE6"/>
<dbReference type="InterPro" id="IPR018955">
    <property type="entry name" value="BCDHK/PDK_N"/>
</dbReference>
<dbReference type="EC" id="2.7.11.-" evidence="8"/>
<dbReference type="GO" id="GO:0004740">
    <property type="term" value="F:pyruvate dehydrogenase (acetyl-transferring) kinase activity"/>
    <property type="evidence" value="ECO:0007669"/>
    <property type="project" value="TreeGrafter"/>
</dbReference>
<name>A0A4Y9YBE6_9APHY</name>
<evidence type="ECO:0000256" key="8">
    <source>
        <dbReference type="RuleBase" id="RU366032"/>
    </source>
</evidence>
<gene>
    <name evidence="10" type="ORF">EVJ58_g5497</name>
</gene>
<keyword evidence="5 8" id="KW-0418">Kinase</keyword>
<dbReference type="InterPro" id="IPR036784">
    <property type="entry name" value="AK/P_DHK_N_sf"/>
</dbReference>
<evidence type="ECO:0000256" key="1">
    <source>
        <dbReference type="ARBA" id="ARBA00006155"/>
    </source>
</evidence>
<dbReference type="GO" id="GO:0005759">
    <property type="term" value="C:mitochondrial matrix"/>
    <property type="evidence" value="ECO:0007669"/>
    <property type="project" value="UniProtKB-SubCell"/>
</dbReference>
<dbReference type="SUPFAM" id="SSF55874">
    <property type="entry name" value="ATPase domain of HSP90 chaperone/DNA topoisomerase II/histidine kinase"/>
    <property type="match status" value="1"/>
</dbReference>
<dbReference type="PANTHER" id="PTHR11947:SF20">
    <property type="entry name" value="[3-METHYL-2-OXOBUTANOATE DEHYDROGENASE [LIPOAMIDE]] KINASE, MITOCHONDRIAL"/>
    <property type="match status" value="1"/>
</dbReference>
<keyword evidence="3 8" id="KW-0808">Transferase</keyword>
<proteinExistence type="inferred from homology"/>
<dbReference type="Pfam" id="PF02518">
    <property type="entry name" value="HATPase_c"/>
    <property type="match status" value="1"/>
</dbReference>
<keyword evidence="4 8" id="KW-0547">Nucleotide-binding</keyword>
<dbReference type="InterPro" id="IPR039028">
    <property type="entry name" value="BCKD/PDK"/>
</dbReference>
<feature type="domain" description="Histidine kinase/HSP90-like ATPase" evidence="9">
    <location>
        <begin position="256"/>
        <end position="437"/>
    </location>
</feature>
<dbReference type="GO" id="GO:0005524">
    <property type="term" value="F:ATP binding"/>
    <property type="evidence" value="ECO:0007669"/>
    <property type="project" value="UniProtKB-UniRule"/>
</dbReference>
<evidence type="ECO:0000313" key="11">
    <source>
        <dbReference type="Proteomes" id="UP000298390"/>
    </source>
</evidence>
<evidence type="ECO:0000256" key="3">
    <source>
        <dbReference type="ARBA" id="ARBA00022679"/>
    </source>
</evidence>
<dbReference type="Gene3D" id="3.30.565.10">
    <property type="entry name" value="Histidine kinase-like ATPase, C-terminal domain"/>
    <property type="match status" value="1"/>
</dbReference>
<comment type="similarity">
    <text evidence="1 8">Belongs to the PDK/BCKDK protein kinase family.</text>
</comment>
<dbReference type="PANTHER" id="PTHR11947">
    <property type="entry name" value="PYRUVATE DEHYDROGENASE KINASE"/>
    <property type="match status" value="1"/>
</dbReference>
<dbReference type="Gene3D" id="1.20.140.20">
    <property type="entry name" value="Alpha-ketoacid/pyruvate dehydrogenase kinase, N-terminal domain"/>
    <property type="match status" value="1"/>
</dbReference>
<keyword evidence="7 8" id="KW-0496">Mitochondrion</keyword>
<organism evidence="10 11">
    <name type="scientific">Rhodofomes roseus</name>
    <dbReference type="NCBI Taxonomy" id="34475"/>
    <lineage>
        <taxon>Eukaryota</taxon>
        <taxon>Fungi</taxon>
        <taxon>Dikarya</taxon>
        <taxon>Basidiomycota</taxon>
        <taxon>Agaricomycotina</taxon>
        <taxon>Agaricomycetes</taxon>
        <taxon>Polyporales</taxon>
        <taxon>Rhodofomes</taxon>
    </lineage>
</organism>
<accession>A0A4Y9YBE6</accession>
<dbReference type="STRING" id="34475.A0A4Y9YBE6"/>
<evidence type="ECO:0000256" key="7">
    <source>
        <dbReference type="ARBA" id="ARBA00023128"/>
    </source>
</evidence>
<evidence type="ECO:0000256" key="5">
    <source>
        <dbReference type="ARBA" id="ARBA00022777"/>
    </source>
</evidence>